<sequence length="342" mass="37001">MKNKKIQVFLLCILAIFLLLTGCGQAPAKKKVSIAALKLTSSAPIFIGIEKGFFKDEGIELEVQWFDAAQPIAVATASNKVDIGATGITASLFNMVASGQQLSLVADKGREQKGYSSSAVVVTTELWEQGARNIADLKGKRIGITQAGSTFHYMIGRLLEANGLSLNDVQIVPLAKVSALMAGLQSKQVDAVILNEPNISKVVSAGYGKVLVSVGDVMEYQTSAIFFSPDFVKDKDTAIRFLKGYIKATRYYYDAVLAQKEGKPAAGGNYDEVINIIAKYTGAPAADIKAGLPYIDRDGKLLSDDIQTQITWYAKHQMIDKPIVSSQIVNTALWEEALRQVK</sequence>
<evidence type="ECO:0000259" key="4">
    <source>
        <dbReference type="SMART" id="SM00062"/>
    </source>
</evidence>
<dbReference type="PANTHER" id="PTHR30024">
    <property type="entry name" value="ALIPHATIC SULFONATES-BINDING PROTEIN-RELATED"/>
    <property type="match status" value="1"/>
</dbReference>
<dbReference type="PANTHER" id="PTHR30024:SF47">
    <property type="entry name" value="TAURINE-BINDING PERIPLASMIC PROTEIN"/>
    <property type="match status" value="1"/>
</dbReference>
<keyword evidence="6" id="KW-1185">Reference proteome</keyword>
<accession>A1HS58</accession>
<dbReference type="SMART" id="SM00062">
    <property type="entry name" value="PBPb"/>
    <property type="match status" value="1"/>
</dbReference>
<dbReference type="Gene3D" id="3.40.190.10">
    <property type="entry name" value="Periplasmic binding protein-like II"/>
    <property type="match status" value="2"/>
</dbReference>
<evidence type="ECO:0000256" key="2">
    <source>
        <dbReference type="ARBA" id="ARBA00010742"/>
    </source>
</evidence>
<comment type="caution">
    <text evidence="5">The sequence shown here is derived from an EMBL/GenBank/DDBJ whole genome shotgun (WGS) entry which is preliminary data.</text>
</comment>
<dbReference type="RefSeq" id="WP_007289863.1">
    <property type="nucleotide sequence ID" value="NZ_AAWL01000014.1"/>
</dbReference>
<evidence type="ECO:0000313" key="6">
    <source>
        <dbReference type="Proteomes" id="UP000005139"/>
    </source>
</evidence>
<dbReference type="EMBL" id="AAWL01000014">
    <property type="protein sequence ID" value="EAX47123.1"/>
    <property type="molecule type" value="Genomic_DNA"/>
</dbReference>
<dbReference type="AlphaFoldDB" id="A1HS58"/>
<gene>
    <name evidence="5" type="ORF">TcarDRAFT_0631</name>
</gene>
<dbReference type="GO" id="GO:0042597">
    <property type="term" value="C:periplasmic space"/>
    <property type="evidence" value="ECO:0007669"/>
    <property type="project" value="UniProtKB-SubCell"/>
</dbReference>
<reference evidence="5 6" key="2">
    <citation type="submission" date="2007-01" db="EMBL/GenBank/DDBJ databases">
        <title>Sequencing of the draft genome and assembly of Thermosinus carboxydivorans Nor1.</title>
        <authorList>
            <consortium name="US DOE Joint Genome Institute (JGI-PGF)"/>
            <person name="Copeland A."/>
            <person name="Lucas S."/>
            <person name="Lapidus A."/>
            <person name="Barry K."/>
            <person name="Glavina del Rio T."/>
            <person name="Dalin E."/>
            <person name="Tice H."/>
            <person name="Bruce D."/>
            <person name="Pitluck S."/>
            <person name="Richardson P."/>
        </authorList>
    </citation>
    <scope>NUCLEOTIDE SEQUENCE [LARGE SCALE GENOMIC DNA]</scope>
    <source>
        <strain evidence="5 6">Nor1</strain>
    </source>
</reference>
<evidence type="ECO:0000256" key="1">
    <source>
        <dbReference type="ARBA" id="ARBA00004418"/>
    </source>
</evidence>
<comment type="similarity">
    <text evidence="2">Belongs to the bacterial solute-binding protein SsuA/TauA family.</text>
</comment>
<keyword evidence="3" id="KW-0732">Signal</keyword>
<dbReference type="GO" id="GO:0042918">
    <property type="term" value="P:alkanesulfonate transmembrane transport"/>
    <property type="evidence" value="ECO:0007669"/>
    <property type="project" value="TreeGrafter"/>
</dbReference>
<dbReference type="SUPFAM" id="SSF53850">
    <property type="entry name" value="Periplasmic binding protein-like II"/>
    <property type="match status" value="1"/>
</dbReference>
<dbReference type="Proteomes" id="UP000005139">
    <property type="component" value="Unassembled WGS sequence"/>
</dbReference>
<evidence type="ECO:0000313" key="5">
    <source>
        <dbReference type="EMBL" id="EAX47123.1"/>
    </source>
</evidence>
<dbReference type="InterPro" id="IPR001638">
    <property type="entry name" value="Solute-binding_3/MltF_N"/>
</dbReference>
<dbReference type="OrthoDB" id="9815602at2"/>
<proteinExistence type="inferred from homology"/>
<dbReference type="Pfam" id="PF13379">
    <property type="entry name" value="NMT1_2"/>
    <property type="match status" value="1"/>
</dbReference>
<dbReference type="PROSITE" id="PS51257">
    <property type="entry name" value="PROKAR_LIPOPROTEIN"/>
    <property type="match status" value="1"/>
</dbReference>
<evidence type="ECO:0000256" key="3">
    <source>
        <dbReference type="ARBA" id="ARBA00022729"/>
    </source>
</evidence>
<dbReference type="eggNOG" id="COG0715">
    <property type="taxonomic scope" value="Bacteria"/>
</dbReference>
<feature type="domain" description="Solute-binding protein family 3/N-terminal" evidence="4">
    <location>
        <begin position="31"/>
        <end position="265"/>
    </location>
</feature>
<protein>
    <submittedName>
        <fullName evidence="5">Extracellular solute-binding protein, family 3</fullName>
    </submittedName>
</protein>
<comment type="subcellular location">
    <subcellularLocation>
        <location evidence="1">Periplasm</location>
    </subcellularLocation>
</comment>
<name>A1HS58_9FIRM</name>
<organism evidence="5 6">
    <name type="scientific">Thermosinus carboxydivorans Nor1</name>
    <dbReference type="NCBI Taxonomy" id="401526"/>
    <lineage>
        <taxon>Bacteria</taxon>
        <taxon>Bacillati</taxon>
        <taxon>Bacillota</taxon>
        <taxon>Negativicutes</taxon>
        <taxon>Selenomonadales</taxon>
        <taxon>Sporomusaceae</taxon>
        <taxon>Thermosinus</taxon>
    </lineage>
</organism>
<reference evidence="5 6" key="1">
    <citation type="submission" date="2007-01" db="EMBL/GenBank/DDBJ databases">
        <title>Annotation of the draft genome assembly of Thermosinus carboxydivorans Nor1.</title>
        <authorList>
            <consortium name="US DOE Joint Genome Institute (JGI-ORNL)"/>
            <person name="Larimer F."/>
            <person name="Land M."/>
            <person name="Hauser L."/>
        </authorList>
    </citation>
    <scope>NUCLEOTIDE SEQUENCE [LARGE SCALE GENOMIC DNA]</scope>
    <source>
        <strain evidence="5 6">Nor1</strain>
    </source>
</reference>